<dbReference type="PANTHER" id="PTHR32196:SF71">
    <property type="entry name" value="AUTOINDUCER 2 IMPORT SYSTEM PERMEASE PROTEIN LSRD"/>
    <property type="match status" value="1"/>
</dbReference>
<feature type="transmembrane region" description="Helical" evidence="9">
    <location>
        <begin position="128"/>
        <end position="146"/>
    </location>
</feature>
<evidence type="ECO:0000256" key="4">
    <source>
        <dbReference type="ARBA" id="ARBA00022519"/>
    </source>
</evidence>
<keyword evidence="3" id="KW-1003">Cell membrane</keyword>
<keyword evidence="11" id="KW-1185">Reference proteome</keyword>
<sequence>MKQRTLEYRIKNVIQLISLPLIVFAVMNVLDLSIAGTRTVSTITDLKTLLRTGLTCYCFALALNCNLLSGRMDLSAGAQMYMGCVFGGNLALQLHLGGVGILVLSMAVGALCGLLVGLLFVNLRILPMVLGIGMTLIFECFSFGAYNQQGLMIYGKSGVSILSNVTFILAVAAALLLIMTFLFQYSSFGYKRRAIQGDQKLASDAGINIFVNCVICYTLAGALVACAGVFDTAYKGSLTPVLGMSSNGSVFSNMFPLFLGVFIGAYVGNPILGVLSGAVSVRLLILGLSKLSLEGSVQNIIVYSLFLIFMIYRMNVDKFSYAKKKRERIRLAQQTRQAV</sequence>
<gene>
    <name evidence="10" type="ORF">DFR60_101113</name>
</gene>
<evidence type="ECO:0000313" key="11">
    <source>
        <dbReference type="Proteomes" id="UP000248057"/>
    </source>
</evidence>
<feature type="transmembrane region" description="Helical" evidence="9">
    <location>
        <begin position="12"/>
        <end position="30"/>
    </location>
</feature>
<dbReference type="AlphaFoldDB" id="A0A2V3YDX5"/>
<evidence type="ECO:0000256" key="2">
    <source>
        <dbReference type="ARBA" id="ARBA00022448"/>
    </source>
</evidence>
<dbReference type="GO" id="GO:0022857">
    <property type="term" value="F:transmembrane transporter activity"/>
    <property type="evidence" value="ECO:0007669"/>
    <property type="project" value="InterPro"/>
</dbReference>
<proteinExistence type="predicted"/>
<dbReference type="InterPro" id="IPR001851">
    <property type="entry name" value="ABC_transp_permease"/>
</dbReference>
<keyword evidence="2" id="KW-0813">Transport</keyword>
<dbReference type="GeneID" id="86059469"/>
<protein>
    <recommendedName>
        <fullName evidence="8">Autoinducer 2 import system permease protein LsrD</fullName>
    </recommendedName>
</protein>
<dbReference type="Pfam" id="PF02653">
    <property type="entry name" value="BPD_transp_2"/>
    <property type="match status" value="1"/>
</dbReference>
<reference evidence="10 11" key="1">
    <citation type="submission" date="2018-05" db="EMBL/GenBank/DDBJ databases">
        <title>Genomic Encyclopedia of Type Strains, Phase IV (KMG-IV): sequencing the most valuable type-strain genomes for metagenomic binning, comparative biology and taxonomic classification.</title>
        <authorList>
            <person name="Goeker M."/>
        </authorList>
    </citation>
    <scope>NUCLEOTIDE SEQUENCE [LARGE SCALE GENOMIC DNA]</scope>
    <source>
        <strain evidence="10 11">DSM 24995</strain>
    </source>
</reference>
<evidence type="ECO:0000256" key="3">
    <source>
        <dbReference type="ARBA" id="ARBA00022475"/>
    </source>
</evidence>
<organism evidence="10 11">
    <name type="scientific">Hungatella effluvii</name>
    <dbReference type="NCBI Taxonomy" id="1096246"/>
    <lineage>
        <taxon>Bacteria</taxon>
        <taxon>Bacillati</taxon>
        <taxon>Bacillota</taxon>
        <taxon>Clostridia</taxon>
        <taxon>Lachnospirales</taxon>
        <taxon>Lachnospiraceae</taxon>
        <taxon>Hungatella</taxon>
    </lineage>
</organism>
<keyword evidence="6 9" id="KW-1133">Transmembrane helix</keyword>
<comment type="subcellular location">
    <subcellularLocation>
        <location evidence="1">Cell membrane</location>
        <topology evidence="1">Multi-pass membrane protein</topology>
    </subcellularLocation>
</comment>
<evidence type="ECO:0000256" key="8">
    <source>
        <dbReference type="ARBA" id="ARBA00039381"/>
    </source>
</evidence>
<keyword evidence="4" id="KW-0997">Cell inner membrane</keyword>
<evidence type="ECO:0000256" key="9">
    <source>
        <dbReference type="SAM" id="Phobius"/>
    </source>
</evidence>
<keyword evidence="5 9" id="KW-0812">Transmembrane</keyword>
<name>A0A2V3YDX5_9FIRM</name>
<dbReference type="GO" id="GO:0005886">
    <property type="term" value="C:plasma membrane"/>
    <property type="evidence" value="ECO:0007669"/>
    <property type="project" value="UniProtKB-SubCell"/>
</dbReference>
<feature type="transmembrane region" description="Helical" evidence="9">
    <location>
        <begin position="166"/>
        <end position="188"/>
    </location>
</feature>
<evidence type="ECO:0000256" key="5">
    <source>
        <dbReference type="ARBA" id="ARBA00022692"/>
    </source>
</evidence>
<evidence type="ECO:0000256" key="7">
    <source>
        <dbReference type="ARBA" id="ARBA00023136"/>
    </source>
</evidence>
<feature type="transmembrane region" description="Helical" evidence="9">
    <location>
        <begin position="102"/>
        <end position="121"/>
    </location>
</feature>
<dbReference type="PANTHER" id="PTHR32196">
    <property type="entry name" value="ABC TRANSPORTER PERMEASE PROTEIN YPHD-RELATED-RELATED"/>
    <property type="match status" value="1"/>
</dbReference>
<evidence type="ECO:0000256" key="1">
    <source>
        <dbReference type="ARBA" id="ARBA00004651"/>
    </source>
</evidence>
<evidence type="ECO:0000256" key="6">
    <source>
        <dbReference type="ARBA" id="ARBA00022989"/>
    </source>
</evidence>
<comment type="caution">
    <text evidence="10">The sequence shown here is derived from an EMBL/GenBank/DDBJ whole genome shotgun (WGS) entry which is preliminary data.</text>
</comment>
<accession>A0A2V3YDX5</accession>
<feature type="transmembrane region" description="Helical" evidence="9">
    <location>
        <begin position="297"/>
        <end position="316"/>
    </location>
</feature>
<feature type="transmembrane region" description="Helical" evidence="9">
    <location>
        <begin position="209"/>
        <end position="230"/>
    </location>
</feature>
<feature type="transmembrane region" description="Helical" evidence="9">
    <location>
        <begin position="50"/>
        <end position="68"/>
    </location>
</feature>
<keyword evidence="7 9" id="KW-0472">Membrane</keyword>
<evidence type="ECO:0000313" key="10">
    <source>
        <dbReference type="EMBL" id="PXX56809.1"/>
    </source>
</evidence>
<dbReference type="Proteomes" id="UP000248057">
    <property type="component" value="Unassembled WGS sequence"/>
</dbReference>
<dbReference type="EMBL" id="QJKD01000001">
    <property type="protein sequence ID" value="PXX56809.1"/>
    <property type="molecule type" value="Genomic_DNA"/>
</dbReference>
<dbReference type="RefSeq" id="WP_110321144.1">
    <property type="nucleotide sequence ID" value="NZ_JAWXYV010000196.1"/>
</dbReference>